<dbReference type="Gramene" id="TuG1812G0300001222.01.T01">
    <property type="protein sequence ID" value="TuG1812G0300001222.01.T01.cds312067"/>
    <property type="gene ID" value="TuG1812G0300001222.01"/>
</dbReference>
<sequence length="153" mass="16344">MTNGIGPSNARARRRSEGGGFLLLTLRLRRRGVHRCVHLDADGVQHGRAIELEGGHIGVAVGVGLELVHRMPGQHALPLVRVLVPAQRVRAEELPLAVVAREHPPPVLSVVLDFAVVVSAAVTVSDKSRASLGREEVLDASLLDAAWLLMSDS</sequence>
<reference evidence="1" key="2">
    <citation type="submission" date="2018-03" db="EMBL/GenBank/DDBJ databases">
        <title>The Triticum urartu genome reveals the dynamic nature of wheat genome evolution.</title>
        <authorList>
            <person name="Ling H."/>
            <person name="Ma B."/>
            <person name="Shi X."/>
            <person name="Liu H."/>
            <person name="Dong L."/>
            <person name="Sun H."/>
            <person name="Cao Y."/>
            <person name="Gao Q."/>
            <person name="Zheng S."/>
            <person name="Li Y."/>
            <person name="Yu Y."/>
            <person name="Du H."/>
            <person name="Qi M."/>
            <person name="Li Y."/>
            <person name="Yu H."/>
            <person name="Cui Y."/>
            <person name="Wang N."/>
            <person name="Chen C."/>
            <person name="Wu H."/>
            <person name="Zhao Y."/>
            <person name="Zhang J."/>
            <person name="Li Y."/>
            <person name="Zhou W."/>
            <person name="Zhang B."/>
            <person name="Hu W."/>
            <person name="Eijk M."/>
            <person name="Tang J."/>
            <person name="Witsenboer H."/>
            <person name="Zhao S."/>
            <person name="Li Z."/>
            <person name="Zhang A."/>
            <person name="Wang D."/>
            <person name="Liang C."/>
        </authorList>
    </citation>
    <scope>NUCLEOTIDE SEQUENCE [LARGE SCALE GENOMIC DNA]</scope>
    <source>
        <strain evidence="1">cv. G1812</strain>
    </source>
</reference>
<name>A0A8R7TSH7_TRIUA</name>
<evidence type="ECO:0000313" key="2">
    <source>
        <dbReference type="Proteomes" id="UP000015106"/>
    </source>
</evidence>
<dbReference type="EnsemblPlants" id="TuG1812G0300001222.01.T01">
    <property type="protein sequence ID" value="TuG1812G0300001222.01.T01.cds312067"/>
    <property type="gene ID" value="TuG1812G0300001222.01"/>
</dbReference>
<dbReference type="AlphaFoldDB" id="A0A8R7TSH7"/>
<dbReference type="Proteomes" id="UP000015106">
    <property type="component" value="Chromosome 3"/>
</dbReference>
<reference evidence="2" key="1">
    <citation type="journal article" date="2013" name="Nature">
        <title>Draft genome of the wheat A-genome progenitor Triticum urartu.</title>
        <authorList>
            <person name="Ling H.Q."/>
            <person name="Zhao S."/>
            <person name="Liu D."/>
            <person name="Wang J."/>
            <person name="Sun H."/>
            <person name="Zhang C."/>
            <person name="Fan H."/>
            <person name="Li D."/>
            <person name="Dong L."/>
            <person name="Tao Y."/>
            <person name="Gao C."/>
            <person name="Wu H."/>
            <person name="Li Y."/>
            <person name="Cui Y."/>
            <person name="Guo X."/>
            <person name="Zheng S."/>
            <person name="Wang B."/>
            <person name="Yu K."/>
            <person name="Liang Q."/>
            <person name="Yang W."/>
            <person name="Lou X."/>
            <person name="Chen J."/>
            <person name="Feng M."/>
            <person name="Jian J."/>
            <person name="Zhang X."/>
            <person name="Luo G."/>
            <person name="Jiang Y."/>
            <person name="Liu J."/>
            <person name="Wang Z."/>
            <person name="Sha Y."/>
            <person name="Zhang B."/>
            <person name="Wu H."/>
            <person name="Tang D."/>
            <person name="Shen Q."/>
            <person name="Xue P."/>
            <person name="Zou S."/>
            <person name="Wang X."/>
            <person name="Liu X."/>
            <person name="Wang F."/>
            <person name="Yang Y."/>
            <person name="An X."/>
            <person name="Dong Z."/>
            <person name="Zhang K."/>
            <person name="Zhang X."/>
            <person name="Luo M.C."/>
            <person name="Dvorak J."/>
            <person name="Tong Y."/>
            <person name="Wang J."/>
            <person name="Yang H."/>
            <person name="Li Z."/>
            <person name="Wang D."/>
            <person name="Zhang A."/>
            <person name="Wang J."/>
        </authorList>
    </citation>
    <scope>NUCLEOTIDE SEQUENCE</scope>
    <source>
        <strain evidence="2">cv. G1812</strain>
    </source>
</reference>
<evidence type="ECO:0000313" key="1">
    <source>
        <dbReference type="EnsemblPlants" id="TuG1812G0300001222.01.T01.cds312067"/>
    </source>
</evidence>
<reference evidence="1" key="3">
    <citation type="submission" date="2022-06" db="UniProtKB">
        <authorList>
            <consortium name="EnsemblPlants"/>
        </authorList>
    </citation>
    <scope>IDENTIFICATION</scope>
</reference>
<protein>
    <submittedName>
        <fullName evidence="1">Uncharacterized protein</fullName>
    </submittedName>
</protein>
<organism evidence="1 2">
    <name type="scientific">Triticum urartu</name>
    <name type="common">Red wild einkorn</name>
    <name type="synonym">Crithodium urartu</name>
    <dbReference type="NCBI Taxonomy" id="4572"/>
    <lineage>
        <taxon>Eukaryota</taxon>
        <taxon>Viridiplantae</taxon>
        <taxon>Streptophyta</taxon>
        <taxon>Embryophyta</taxon>
        <taxon>Tracheophyta</taxon>
        <taxon>Spermatophyta</taxon>
        <taxon>Magnoliopsida</taxon>
        <taxon>Liliopsida</taxon>
        <taxon>Poales</taxon>
        <taxon>Poaceae</taxon>
        <taxon>BOP clade</taxon>
        <taxon>Pooideae</taxon>
        <taxon>Triticodae</taxon>
        <taxon>Triticeae</taxon>
        <taxon>Triticinae</taxon>
        <taxon>Triticum</taxon>
    </lineage>
</organism>
<proteinExistence type="predicted"/>
<accession>A0A8R7TSH7</accession>
<keyword evidence="2" id="KW-1185">Reference proteome</keyword>